<reference evidence="2 3" key="1">
    <citation type="journal article" date="2016" name="Nat. Commun.">
        <title>Thousands of microbial genomes shed light on interconnected biogeochemical processes in an aquifer system.</title>
        <authorList>
            <person name="Anantharaman K."/>
            <person name="Brown C.T."/>
            <person name="Hug L.A."/>
            <person name="Sharon I."/>
            <person name="Castelle C.J."/>
            <person name="Probst A.J."/>
            <person name="Thomas B.C."/>
            <person name="Singh A."/>
            <person name="Wilkins M.J."/>
            <person name="Karaoz U."/>
            <person name="Brodie E.L."/>
            <person name="Williams K.H."/>
            <person name="Hubbard S.S."/>
            <person name="Banfield J.F."/>
        </authorList>
    </citation>
    <scope>NUCLEOTIDE SEQUENCE [LARGE SCALE GENOMIC DNA]</scope>
</reference>
<evidence type="ECO:0000313" key="2">
    <source>
        <dbReference type="EMBL" id="OGI68757.1"/>
    </source>
</evidence>
<evidence type="ECO:0000313" key="3">
    <source>
        <dbReference type="Proteomes" id="UP000179076"/>
    </source>
</evidence>
<evidence type="ECO:0000256" key="1">
    <source>
        <dbReference type="SAM" id="Phobius"/>
    </source>
</evidence>
<sequence length="123" mass="13061">MNRHAAFSFLVAVVASALIWALSPLLAGHAEPWDADGPYYIGALLVAGLIAGVVAPKSPWAHYLGSVVGQLGYELLFLDIGPLILLGGVFLLGFSLIFFVAAVAAAYTRNKVWPGKTKPEARR</sequence>
<dbReference type="Proteomes" id="UP000179076">
    <property type="component" value="Unassembled WGS sequence"/>
</dbReference>
<comment type="caution">
    <text evidence="2">The sequence shown here is derived from an EMBL/GenBank/DDBJ whole genome shotgun (WGS) entry which is preliminary data.</text>
</comment>
<proteinExistence type="predicted"/>
<organism evidence="2 3">
    <name type="scientific">Candidatus Muproteobacteria bacterium RBG_16_60_9</name>
    <dbReference type="NCBI Taxonomy" id="1817755"/>
    <lineage>
        <taxon>Bacteria</taxon>
        <taxon>Pseudomonadati</taxon>
        <taxon>Pseudomonadota</taxon>
        <taxon>Candidatus Muproteobacteria</taxon>
    </lineage>
</organism>
<keyword evidence="1" id="KW-0812">Transmembrane</keyword>
<accession>A0A1F6VGH5</accession>
<protein>
    <submittedName>
        <fullName evidence="2">Uncharacterized protein</fullName>
    </submittedName>
</protein>
<feature type="transmembrane region" description="Helical" evidence="1">
    <location>
        <begin position="37"/>
        <end position="55"/>
    </location>
</feature>
<keyword evidence="1" id="KW-1133">Transmembrane helix</keyword>
<name>A0A1F6VGH5_9PROT</name>
<dbReference type="EMBL" id="MFSP01000038">
    <property type="protein sequence ID" value="OGI68757.1"/>
    <property type="molecule type" value="Genomic_DNA"/>
</dbReference>
<keyword evidence="1" id="KW-0472">Membrane</keyword>
<gene>
    <name evidence="2" type="ORF">A2W18_14435</name>
</gene>
<dbReference type="AlphaFoldDB" id="A0A1F6VGH5"/>
<feature type="transmembrane region" description="Helical" evidence="1">
    <location>
        <begin position="84"/>
        <end position="108"/>
    </location>
</feature>